<keyword evidence="8" id="KW-0862">Zinc</keyword>
<keyword evidence="6" id="KW-0479">Metal-binding</keyword>
<keyword evidence="9" id="KW-0539">Nucleus</keyword>
<proteinExistence type="predicted"/>
<comment type="caution">
    <text evidence="13">The sequence shown here is derived from an EMBL/GenBank/DDBJ whole genome shotgun (WGS) entry which is preliminary data.</text>
</comment>
<dbReference type="InterPro" id="IPR048371">
    <property type="entry name" value="ZNHIT3_C"/>
</dbReference>
<dbReference type="Gene3D" id="3.30.60.190">
    <property type="match status" value="1"/>
</dbReference>
<dbReference type="InterPro" id="IPR051639">
    <property type="entry name" value="BCD1"/>
</dbReference>
<evidence type="ECO:0000259" key="12">
    <source>
        <dbReference type="PROSITE" id="PS51083"/>
    </source>
</evidence>
<evidence type="ECO:0000256" key="9">
    <source>
        <dbReference type="ARBA" id="ARBA00023242"/>
    </source>
</evidence>
<dbReference type="GO" id="GO:0005737">
    <property type="term" value="C:cytoplasm"/>
    <property type="evidence" value="ECO:0007669"/>
    <property type="project" value="UniProtKB-SubCell"/>
</dbReference>
<accession>A0A8X6GGA9</accession>
<dbReference type="GO" id="GO:0000463">
    <property type="term" value="P:maturation of LSU-rRNA from tricistronic rRNA transcript (SSU-rRNA, 5.8S rRNA, LSU-rRNA)"/>
    <property type="evidence" value="ECO:0007669"/>
    <property type="project" value="TreeGrafter"/>
</dbReference>
<comment type="subunit">
    <text evidence="10">Thyroid receptor interacting proteins (TRIPs) specifically interact with the ligand binding domain of the thyroid receptor (TR). Requires the presence of thyroid hormone for its interaction. Interacts with NUFIP1. Interacts (via HIT-type zinc finger) with the RUVBL1/RUVBL2 complex in the presence of ADP.</text>
</comment>
<dbReference type="EMBL" id="BMAO01025242">
    <property type="protein sequence ID" value="GFR01370.1"/>
    <property type="molecule type" value="Genomic_DNA"/>
</dbReference>
<dbReference type="SUPFAM" id="SSF144232">
    <property type="entry name" value="HIT/MYND zinc finger-like"/>
    <property type="match status" value="1"/>
</dbReference>
<dbReference type="PANTHER" id="PTHR13483">
    <property type="entry name" value="BOX C_D SNORNA PROTEIN 1-RELATED"/>
    <property type="match status" value="1"/>
</dbReference>
<dbReference type="GO" id="GO:0048254">
    <property type="term" value="P:snoRNA localization"/>
    <property type="evidence" value="ECO:0007669"/>
    <property type="project" value="TreeGrafter"/>
</dbReference>
<evidence type="ECO:0000256" key="2">
    <source>
        <dbReference type="ARBA" id="ARBA00004496"/>
    </source>
</evidence>
<dbReference type="GO" id="GO:0000492">
    <property type="term" value="P:box C/D snoRNP assembly"/>
    <property type="evidence" value="ECO:0007669"/>
    <property type="project" value="TreeGrafter"/>
</dbReference>
<evidence type="ECO:0000313" key="13">
    <source>
        <dbReference type="EMBL" id="GFR01370.1"/>
    </source>
</evidence>
<evidence type="ECO:0000256" key="5">
    <source>
        <dbReference type="ARBA" id="ARBA00022553"/>
    </source>
</evidence>
<dbReference type="AlphaFoldDB" id="A0A8X6GGA9"/>
<dbReference type="OrthoDB" id="18412at2759"/>
<evidence type="ECO:0000256" key="3">
    <source>
        <dbReference type="ARBA" id="ARBA00021568"/>
    </source>
</evidence>
<dbReference type="GO" id="GO:0070761">
    <property type="term" value="C:pre-snoRNP complex"/>
    <property type="evidence" value="ECO:0007669"/>
    <property type="project" value="TreeGrafter"/>
</dbReference>
<dbReference type="GO" id="GO:0008270">
    <property type="term" value="F:zinc ion binding"/>
    <property type="evidence" value="ECO:0007669"/>
    <property type="project" value="UniProtKB-UniRule"/>
</dbReference>
<keyword evidence="5" id="KW-0597">Phosphoprotein</keyword>
<sequence>MAPVDKSDLDMNVTHTFKCGVCNENESKYKCPVCLVRYCSVACYKTHKAGDSCKKPEPVVEVKPKVDVYEYETEDTVNPEKLQTLGYDFDIRRDLENQHLRQLLTQLNSSTNPDEFIKENMNEPIFSEFVLHCLAVVDEEEDE</sequence>
<evidence type="ECO:0000256" key="1">
    <source>
        <dbReference type="ARBA" id="ARBA00004123"/>
    </source>
</evidence>
<evidence type="ECO:0000256" key="8">
    <source>
        <dbReference type="ARBA" id="ARBA00022833"/>
    </source>
</evidence>
<organism evidence="13 14">
    <name type="scientific">Trichonephila clavata</name>
    <name type="common">Joro spider</name>
    <name type="synonym">Nephila clavata</name>
    <dbReference type="NCBI Taxonomy" id="2740835"/>
    <lineage>
        <taxon>Eukaryota</taxon>
        <taxon>Metazoa</taxon>
        <taxon>Ecdysozoa</taxon>
        <taxon>Arthropoda</taxon>
        <taxon>Chelicerata</taxon>
        <taxon>Arachnida</taxon>
        <taxon>Araneae</taxon>
        <taxon>Araneomorphae</taxon>
        <taxon>Entelegynae</taxon>
        <taxon>Araneoidea</taxon>
        <taxon>Nephilidae</taxon>
        <taxon>Trichonephila</taxon>
    </lineage>
</organism>
<dbReference type="GO" id="GO:0005634">
    <property type="term" value="C:nucleus"/>
    <property type="evidence" value="ECO:0007669"/>
    <property type="project" value="UniProtKB-SubCell"/>
</dbReference>
<keyword evidence="4" id="KW-0963">Cytoplasm</keyword>
<evidence type="ECO:0000313" key="14">
    <source>
        <dbReference type="Proteomes" id="UP000887116"/>
    </source>
</evidence>
<evidence type="ECO:0000256" key="4">
    <source>
        <dbReference type="ARBA" id="ARBA00022490"/>
    </source>
</evidence>
<keyword evidence="14" id="KW-1185">Reference proteome</keyword>
<reference evidence="13" key="1">
    <citation type="submission" date="2020-07" db="EMBL/GenBank/DDBJ databases">
        <title>Multicomponent nature underlies the extraordinary mechanical properties of spider dragline silk.</title>
        <authorList>
            <person name="Kono N."/>
            <person name="Nakamura H."/>
            <person name="Mori M."/>
            <person name="Yoshida Y."/>
            <person name="Ohtoshi R."/>
            <person name="Malay A.D."/>
            <person name="Moran D.A.P."/>
            <person name="Tomita M."/>
            <person name="Numata K."/>
            <person name="Arakawa K."/>
        </authorList>
    </citation>
    <scope>NUCLEOTIDE SEQUENCE</scope>
</reference>
<dbReference type="PROSITE" id="PS51083">
    <property type="entry name" value="ZF_HIT"/>
    <property type="match status" value="1"/>
</dbReference>
<dbReference type="Pfam" id="PF04438">
    <property type="entry name" value="zf-HIT"/>
    <property type="match status" value="1"/>
</dbReference>
<feature type="domain" description="HIT-type" evidence="12">
    <location>
        <begin position="19"/>
        <end position="53"/>
    </location>
</feature>
<comment type="subcellular location">
    <subcellularLocation>
        <location evidence="2">Cytoplasm</location>
    </subcellularLocation>
    <subcellularLocation>
        <location evidence="1">Nucleus</location>
    </subcellularLocation>
</comment>
<gene>
    <name evidence="13" type="primary">NCL1_31888</name>
    <name evidence="13" type="ORF">TNCT_303461</name>
</gene>
<evidence type="ECO:0000256" key="6">
    <source>
        <dbReference type="ARBA" id="ARBA00022723"/>
    </source>
</evidence>
<protein>
    <recommendedName>
        <fullName evidence="3">Zinc finger HIT domain-containing protein 3</fullName>
    </recommendedName>
</protein>
<evidence type="ECO:0000256" key="7">
    <source>
        <dbReference type="ARBA" id="ARBA00022771"/>
    </source>
</evidence>
<dbReference type="Proteomes" id="UP000887116">
    <property type="component" value="Unassembled WGS sequence"/>
</dbReference>
<dbReference type="CDD" id="cd23024">
    <property type="entry name" value="zf-HIT_ZNHIT2-3"/>
    <property type="match status" value="1"/>
</dbReference>
<evidence type="ECO:0000256" key="11">
    <source>
        <dbReference type="PROSITE-ProRule" id="PRU00453"/>
    </source>
</evidence>
<keyword evidence="7 11" id="KW-0863">Zinc-finger</keyword>
<dbReference type="Pfam" id="PF21373">
    <property type="entry name" value="ZNHIT3_C"/>
    <property type="match status" value="1"/>
</dbReference>
<dbReference type="PANTHER" id="PTHR13483:SF11">
    <property type="entry name" value="ZINC FINGER HIT DOMAIN-CONTAINING PROTEIN 3"/>
    <property type="match status" value="1"/>
</dbReference>
<name>A0A8X6GGA9_TRICU</name>
<evidence type="ECO:0000256" key="10">
    <source>
        <dbReference type="ARBA" id="ARBA00046946"/>
    </source>
</evidence>
<dbReference type="InterPro" id="IPR007529">
    <property type="entry name" value="Znf_HIT"/>
</dbReference>